<protein>
    <submittedName>
        <fullName evidence="2">HET-domain-containing protein</fullName>
    </submittedName>
</protein>
<dbReference type="EMBL" id="ML991828">
    <property type="protein sequence ID" value="KAF2231294.1"/>
    <property type="molecule type" value="Genomic_DNA"/>
</dbReference>
<dbReference type="InterPro" id="IPR010730">
    <property type="entry name" value="HET"/>
</dbReference>
<evidence type="ECO:0000313" key="2">
    <source>
        <dbReference type="EMBL" id="KAF2231294.1"/>
    </source>
</evidence>
<evidence type="ECO:0000313" key="3">
    <source>
        <dbReference type="Proteomes" id="UP000800092"/>
    </source>
</evidence>
<feature type="domain" description="Heterokaryon incompatibility" evidence="1">
    <location>
        <begin position="73"/>
        <end position="229"/>
    </location>
</feature>
<dbReference type="PANTHER" id="PTHR33112">
    <property type="entry name" value="DOMAIN PROTEIN, PUTATIVE-RELATED"/>
    <property type="match status" value="1"/>
</dbReference>
<gene>
    <name evidence="2" type="ORF">EV356DRAFT_535569</name>
</gene>
<name>A0A6A6GZP0_VIRVR</name>
<dbReference type="AlphaFoldDB" id="A0A6A6GZP0"/>
<dbReference type="PANTHER" id="PTHR33112:SF16">
    <property type="entry name" value="HETEROKARYON INCOMPATIBILITY DOMAIN-CONTAINING PROTEIN"/>
    <property type="match status" value="1"/>
</dbReference>
<evidence type="ECO:0000259" key="1">
    <source>
        <dbReference type="Pfam" id="PF06985"/>
    </source>
</evidence>
<keyword evidence="3" id="KW-1185">Reference proteome</keyword>
<organism evidence="2 3">
    <name type="scientific">Viridothelium virens</name>
    <name type="common">Speckled blister lichen</name>
    <name type="synonym">Trypethelium virens</name>
    <dbReference type="NCBI Taxonomy" id="1048519"/>
    <lineage>
        <taxon>Eukaryota</taxon>
        <taxon>Fungi</taxon>
        <taxon>Dikarya</taxon>
        <taxon>Ascomycota</taxon>
        <taxon>Pezizomycotina</taxon>
        <taxon>Dothideomycetes</taxon>
        <taxon>Dothideomycetes incertae sedis</taxon>
        <taxon>Trypetheliales</taxon>
        <taxon>Trypetheliaceae</taxon>
        <taxon>Viridothelium</taxon>
    </lineage>
</organism>
<dbReference type="Proteomes" id="UP000800092">
    <property type="component" value="Unassembled WGS sequence"/>
</dbReference>
<dbReference type="OrthoDB" id="2958217at2759"/>
<reference evidence="2" key="1">
    <citation type="journal article" date="2020" name="Stud. Mycol.">
        <title>101 Dothideomycetes genomes: a test case for predicting lifestyles and emergence of pathogens.</title>
        <authorList>
            <person name="Haridas S."/>
            <person name="Albert R."/>
            <person name="Binder M."/>
            <person name="Bloem J."/>
            <person name="Labutti K."/>
            <person name="Salamov A."/>
            <person name="Andreopoulos B."/>
            <person name="Baker S."/>
            <person name="Barry K."/>
            <person name="Bills G."/>
            <person name="Bluhm B."/>
            <person name="Cannon C."/>
            <person name="Castanera R."/>
            <person name="Culley D."/>
            <person name="Daum C."/>
            <person name="Ezra D."/>
            <person name="Gonzalez J."/>
            <person name="Henrissat B."/>
            <person name="Kuo A."/>
            <person name="Liang C."/>
            <person name="Lipzen A."/>
            <person name="Lutzoni F."/>
            <person name="Magnuson J."/>
            <person name="Mondo S."/>
            <person name="Nolan M."/>
            <person name="Ohm R."/>
            <person name="Pangilinan J."/>
            <person name="Park H.-J."/>
            <person name="Ramirez L."/>
            <person name="Alfaro M."/>
            <person name="Sun H."/>
            <person name="Tritt A."/>
            <person name="Yoshinaga Y."/>
            <person name="Zwiers L.-H."/>
            <person name="Turgeon B."/>
            <person name="Goodwin S."/>
            <person name="Spatafora J."/>
            <person name="Crous P."/>
            <person name="Grigoriev I."/>
        </authorList>
    </citation>
    <scope>NUCLEOTIDE SEQUENCE</scope>
    <source>
        <strain evidence="2">Tuck. ex Michener</strain>
    </source>
</reference>
<dbReference type="Pfam" id="PF06985">
    <property type="entry name" value="HET"/>
    <property type="match status" value="1"/>
</dbReference>
<proteinExistence type="predicted"/>
<accession>A0A6A6GZP0</accession>
<sequence>MELTEEDKGHVQPQSDTHMILDTAYRLLNVCNLLHTVCMTAGTTHTLPTRVVDVGNSKRLPSLCLSNGRSDRYCTLSYCWGSSSGWFNTTSDNLSKRTQFLPFTINGKPMPKTYHDAIVITRRLGIRYVWIDALCIIQDSAEDWQRESAKMREIYRNSYCTIAATGSTDVEEGILNFRPAQQLSTSEVVFGQSRPKITYFGRHLKPTIPDKTRLIVDATFSNRGWIFQEMLLSPRTLHFTAHCLYFDCLSGTSSELDSVDNPRPSEDPDLSLKKVLIDQRTCHSSTAYAFWWNIIYEFTRKDLTKEADRLPAISGIASRIHMNVADYYVAGLWQNELVEGLQWVVATEYERVPERLPRRPNIFVAPSWSWASVIGPISSAKMPLSKWKTDWDAETWSSALEIVDVKVELVNADNIYGQVTSGLLRVRGRIKKVDVSHPRNRIINGLLEVPEGKGHWPGKYWEDVIRFDVLEEHLKPSERNNLCCLEVYRCIKKQPSSSWYNHPKDAPVPPNFSDTVCFHALVLRPTGLHQYQRVGFAKLTTRTYFDGCDIHTVDII</sequence>